<dbReference type="Proteomes" id="UP001162501">
    <property type="component" value="Unassembled WGS sequence"/>
</dbReference>
<name>A0ACB1KFK8_RANTA</name>
<accession>A0ACB1KFK8</accession>
<dbReference type="EMBL" id="CATOBB020000509">
    <property type="protein sequence ID" value="CAM9170342.1"/>
    <property type="molecule type" value="Genomic_DNA"/>
</dbReference>
<evidence type="ECO:0000313" key="1">
    <source>
        <dbReference type="EMBL" id="CAM9170342.1"/>
    </source>
</evidence>
<sequence>MKFGCLSFGKRYVGIVLNGVKTLETWWWPMLCGHCHCALAIHIAHWDSEDSVWWEMLEQRLGMSPVQTQALLQDGDKFGCGVIIGLADTGDTLLCPENLGPDEVEEPEIQALLPDLRQKYLCFCQCSPNPAGCCRPCQGGVGGTSS</sequence>
<evidence type="ECO:0000313" key="2">
    <source>
        <dbReference type="Proteomes" id="UP001162501"/>
    </source>
</evidence>
<feature type="non-terminal residue" evidence="1">
    <location>
        <position position="146"/>
    </location>
</feature>
<proteinExistence type="predicted"/>
<reference evidence="1" key="1">
    <citation type="submission" date="2025-03" db="EMBL/GenBank/DDBJ databases">
        <authorList>
            <consortium name="ELIXIR-Norway"/>
            <consortium name="Elixir Norway"/>
        </authorList>
    </citation>
    <scope>NUCLEOTIDE SEQUENCE</scope>
</reference>
<organism evidence="1 2">
    <name type="scientific">Rangifer tarandus platyrhynchus</name>
    <name type="common">Svalbard reindeer</name>
    <dbReference type="NCBI Taxonomy" id="3082113"/>
    <lineage>
        <taxon>Eukaryota</taxon>
        <taxon>Metazoa</taxon>
        <taxon>Chordata</taxon>
        <taxon>Craniata</taxon>
        <taxon>Vertebrata</taxon>
        <taxon>Euteleostomi</taxon>
        <taxon>Mammalia</taxon>
        <taxon>Eutheria</taxon>
        <taxon>Laurasiatheria</taxon>
        <taxon>Artiodactyla</taxon>
        <taxon>Ruminantia</taxon>
        <taxon>Pecora</taxon>
        <taxon>Cervidae</taxon>
        <taxon>Odocoileinae</taxon>
        <taxon>Rangifer</taxon>
    </lineage>
</organism>
<protein>
    <submittedName>
        <fullName evidence="1">Uncharacterized protein</fullName>
    </submittedName>
</protein>
<gene>
    <name evidence="1" type="ORF">MRATA1EN22A_LOCUS29368</name>
</gene>
<comment type="caution">
    <text evidence="1">The sequence shown here is derived from an EMBL/GenBank/DDBJ whole genome shotgun (WGS) entry which is preliminary data.</text>
</comment>